<evidence type="ECO:0000256" key="1">
    <source>
        <dbReference type="ARBA" id="ARBA00022553"/>
    </source>
</evidence>
<dbReference type="PROSITE" id="PS00622">
    <property type="entry name" value="HTH_LUXR_1"/>
    <property type="match status" value="1"/>
</dbReference>
<dbReference type="InterPro" id="IPR016032">
    <property type="entry name" value="Sig_transdc_resp-reg_C-effctor"/>
</dbReference>
<dbReference type="CDD" id="cd06170">
    <property type="entry name" value="LuxR_C_like"/>
    <property type="match status" value="1"/>
</dbReference>
<dbReference type="PRINTS" id="PR00038">
    <property type="entry name" value="HTHLUXR"/>
</dbReference>
<evidence type="ECO:0000256" key="3">
    <source>
        <dbReference type="ARBA" id="ARBA00023015"/>
    </source>
</evidence>
<dbReference type="InterPro" id="IPR039420">
    <property type="entry name" value="WalR-like"/>
</dbReference>
<evidence type="ECO:0000259" key="8">
    <source>
        <dbReference type="PROSITE" id="PS50110"/>
    </source>
</evidence>
<evidence type="ECO:0000256" key="4">
    <source>
        <dbReference type="ARBA" id="ARBA00023125"/>
    </source>
</evidence>
<keyword evidence="1 6" id="KW-0597">Phosphoprotein</keyword>
<name>A0ABU4S144_9GAMM</name>
<evidence type="ECO:0000256" key="6">
    <source>
        <dbReference type="PROSITE-ProRule" id="PRU00169"/>
    </source>
</evidence>
<dbReference type="Proteomes" id="UP001273505">
    <property type="component" value="Unassembled WGS sequence"/>
</dbReference>
<feature type="modified residue" description="4-aspartylphosphate" evidence="6">
    <location>
        <position position="54"/>
    </location>
</feature>
<dbReference type="PANTHER" id="PTHR43214:SF3">
    <property type="entry name" value="RESPONSE REGULATOR UVRY"/>
    <property type="match status" value="1"/>
</dbReference>
<dbReference type="SUPFAM" id="SSF46894">
    <property type="entry name" value="C-terminal effector domain of the bipartite response regulators"/>
    <property type="match status" value="1"/>
</dbReference>
<dbReference type="Pfam" id="PF00196">
    <property type="entry name" value="GerE"/>
    <property type="match status" value="1"/>
</dbReference>
<dbReference type="Gene3D" id="3.40.50.2300">
    <property type="match status" value="1"/>
</dbReference>
<feature type="domain" description="HTH luxR-type" evidence="7">
    <location>
        <begin position="143"/>
        <end position="208"/>
    </location>
</feature>
<dbReference type="PANTHER" id="PTHR43214">
    <property type="entry name" value="TWO-COMPONENT RESPONSE REGULATOR"/>
    <property type="match status" value="1"/>
</dbReference>
<keyword evidence="10" id="KW-1185">Reference proteome</keyword>
<keyword evidence="2" id="KW-0902">Two-component regulatory system</keyword>
<dbReference type="EMBL" id="JAXAFO010000034">
    <property type="protein sequence ID" value="MDX6850887.1"/>
    <property type="molecule type" value="Genomic_DNA"/>
</dbReference>
<dbReference type="InterPro" id="IPR001789">
    <property type="entry name" value="Sig_transdc_resp-reg_receiver"/>
</dbReference>
<keyword evidence="3" id="KW-0805">Transcription regulation</keyword>
<sequence length="216" mass="23252">MTKILVVDDHDLVRMGIVRMLSDVDGYEVVGDAKSGEEAITCARTLAPDVVLMDVKMPGIGGLEATRKMLLANPGVKIIAVTACDDSLYPSRLLQAGAMGYVTKGTGFADITTAIDTVVRGNQYMSNGIAQQLALQNITGKQSATPFELLSQRELETAMLIAGGRKAQEIANTFSVSPKTVNSYRYRIFEKLGINSDVELALLAVKHNYLDPEAVV</sequence>
<evidence type="ECO:0000256" key="2">
    <source>
        <dbReference type="ARBA" id="ARBA00023012"/>
    </source>
</evidence>
<proteinExistence type="predicted"/>
<dbReference type="PROSITE" id="PS50110">
    <property type="entry name" value="RESPONSE_REGULATORY"/>
    <property type="match status" value="1"/>
</dbReference>
<accession>A0ABU4S144</accession>
<reference evidence="9 10" key="1">
    <citation type="submission" date="2023-11" db="EMBL/GenBank/DDBJ databases">
        <title>Gilvimarinus fulvus sp. nov., isolated from the surface of Kelp.</title>
        <authorList>
            <person name="Sun Y.Y."/>
            <person name="Gong Y."/>
            <person name="Du Z.J."/>
        </authorList>
    </citation>
    <scope>NUCLEOTIDE SEQUENCE [LARGE SCALE GENOMIC DNA]</scope>
    <source>
        <strain evidence="9 10">SDUM040013</strain>
    </source>
</reference>
<dbReference type="SUPFAM" id="SSF52172">
    <property type="entry name" value="CheY-like"/>
    <property type="match status" value="1"/>
</dbReference>
<protein>
    <submittedName>
        <fullName evidence="9">Response regulator</fullName>
    </submittedName>
</protein>
<dbReference type="SMART" id="SM00421">
    <property type="entry name" value="HTH_LUXR"/>
    <property type="match status" value="1"/>
</dbReference>
<keyword evidence="5" id="KW-0804">Transcription</keyword>
<dbReference type="InterPro" id="IPR011006">
    <property type="entry name" value="CheY-like_superfamily"/>
</dbReference>
<dbReference type="InterPro" id="IPR058245">
    <property type="entry name" value="NreC/VraR/RcsB-like_REC"/>
</dbReference>
<evidence type="ECO:0000259" key="7">
    <source>
        <dbReference type="PROSITE" id="PS50043"/>
    </source>
</evidence>
<keyword evidence="4" id="KW-0238">DNA-binding</keyword>
<evidence type="ECO:0000313" key="10">
    <source>
        <dbReference type="Proteomes" id="UP001273505"/>
    </source>
</evidence>
<feature type="domain" description="Response regulatory" evidence="8">
    <location>
        <begin position="3"/>
        <end position="119"/>
    </location>
</feature>
<evidence type="ECO:0000313" key="9">
    <source>
        <dbReference type="EMBL" id="MDX6850887.1"/>
    </source>
</evidence>
<comment type="caution">
    <text evidence="9">The sequence shown here is derived from an EMBL/GenBank/DDBJ whole genome shotgun (WGS) entry which is preliminary data.</text>
</comment>
<dbReference type="Pfam" id="PF00072">
    <property type="entry name" value="Response_reg"/>
    <property type="match status" value="1"/>
</dbReference>
<dbReference type="CDD" id="cd17535">
    <property type="entry name" value="REC_NarL-like"/>
    <property type="match status" value="1"/>
</dbReference>
<dbReference type="PROSITE" id="PS50043">
    <property type="entry name" value="HTH_LUXR_2"/>
    <property type="match status" value="1"/>
</dbReference>
<gene>
    <name evidence="9" type="ORF">SCD92_16045</name>
</gene>
<evidence type="ECO:0000256" key="5">
    <source>
        <dbReference type="ARBA" id="ARBA00023163"/>
    </source>
</evidence>
<dbReference type="RefSeq" id="WP_302723333.1">
    <property type="nucleotide sequence ID" value="NZ_JAULRU010000610.1"/>
</dbReference>
<dbReference type="InterPro" id="IPR000792">
    <property type="entry name" value="Tscrpt_reg_LuxR_C"/>
</dbReference>
<dbReference type="SMART" id="SM00448">
    <property type="entry name" value="REC"/>
    <property type="match status" value="1"/>
</dbReference>
<organism evidence="9 10">
    <name type="scientific">Gilvimarinus gilvus</name>
    <dbReference type="NCBI Taxonomy" id="3058038"/>
    <lineage>
        <taxon>Bacteria</taxon>
        <taxon>Pseudomonadati</taxon>
        <taxon>Pseudomonadota</taxon>
        <taxon>Gammaproteobacteria</taxon>
        <taxon>Cellvibrionales</taxon>
        <taxon>Cellvibrionaceae</taxon>
        <taxon>Gilvimarinus</taxon>
    </lineage>
</organism>